<reference evidence="3" key="1">
    <citation type="journal article" date="2019" name="Int. J. Syst. Evol. Microbiol.">
        <title>The Global Catalogue of Microorganisms (GCM) 10K type strain sequencing project: providing services to taxonomists for standard genome sequencing and annotation.</title>
        <authorList>
            <consortium name="The Broad Institute Genomics Platform"/>
            <consortium name="The Broad Institute Genome Sequencing Center for Infectious Disease"/>
            <person name="Wu L."/>
            <person name="Ma J."/>
        </authorList>
    </citation>
    <scope>NUCLEOTIDE SEQUENCE [LARGE SCALE GENOMIC DNA]</scope>
    <source>
        <strain evidence="3">KCTC 52165</strain>
    </source>
</reference>
<dbReference type="PANTHER" id="PTHR30543:SF21">
    <property type="entry name" value="NAD(P)H-DEPENDENT FMN REDUCTASE LOT6"/>
    <property type="match status" value="1"/>
</dbReference>
<dbReference type="RefSeq" id="WP_378222812.1">
    <property type="nucleotide sequence ID" value="NZ_JBHRTK010000016.1"/>
</dbReference>
<protein>
    <submittedName>
        <fullName evidence="2">NADPH-dependent FMN reductase</fullName>
        <ecNumber evidence="2">1.-.-.-</ecNumber>
    </submittedName>
</protein>
<comment type="caution">
    <text evidence="2">The sequence shown here is derived from an EMBL/GenBank/DDBJ whole genome shotgun (WGS) entry which is preliminary data.</text>
</comment>
<organism evidence="2 3">
    <name type="scientific">Aquamicrobium soli</name>
    <dbReference type="NCBI Taxonomy" id="1811518"/>
    <lineage>
        <taxon>Bacteria</taxon>
        <taxon>Pseudomonadati</taxon>
        <taxon>Pseudomonadota</taxon>
        <taxon>Alphaproteobacteria</taxon>
        <taxon>Hyphomicrobiales</taxon>
        <taxon>Phyllobacteriaceae</taxon>
        <taxon>Aquamicrobium</taxon>
    </lineage>
</organism>
<proteinExistence type="predicted"/>
<dbReference type="EMBL" id="JBHRTK010000016">
    <property type="protein sequence ID" value="MFC3208053.1"/>
    <property type="molecule type" value="Genomic_DNA"/>
</dbReference>
<evidence type="ECO:0000313" key="2">
    <source>
        <dbReference type="EMBL" id="MFC3208053.1"/>
    </source>
</evidence>
<gene>
    <name evidence="2" type="ORF">ACFOHJ_17660</name>
</gene>
<dbReference type="SUPFAM" id="SSF52218">
    <property type="entry name" value="Flavoproteins"/>
    <property type="match status" value="1"/>
</dbReference>
<sequence>MTTVAVLVGSLRKESFSRKIANAFVKLTPGLSFDFLDIGAVSYFNQDLEANPPADWTAYRERIAKADAVLFVTAEYNRSVPGVLKNAVDVASRPYGQGALLGKPAAIISTSIGAIGGFGANHHLRQSLAFLNMPVLAQPEAYIGNSAGLFAETGELTNDSTKEYLVAFGKAFEHFIRHNAKK</sequence>
<dbReference type="Proteomes" id="UP001595583">
    <property type="component" value="Unassembled WGS sequence"/>
</dbReference>
<name>A0ABV7KCL6_9HYPH</name>
<evidence type="ECO:0000259" key="1">
    <source>
        <dbReference type="Pfam" id="PF03358"/>
    </source>
</evidence>
<dbReference type="PANTHER" id="PTHR30543">
    <property type="entry name" value="CHROMATE REDUCTASE"/>
    <property type="match status" value="1"/>
</dbReference>
<evidence type="ECO:0000313" key="3">
    <source>
        <dbReference type="Proteomes" id="UP001595583"/>
    </source>
</evidence>
<dbReference type="InterPro" id="IPR029039">
    <property type="entry name" value="Flavoprotein-like_sf"/>
</dbReference>
<feature type="domain" description="NADPH-dependent FMN reductase-like" evidence="1">
    <location>
        <begin position="3"/>
        <end position="146"/>
    </location>
</feature>
<keyword evidence="3" id="KW-1185">Reference proteome</keyword>
<dbReference type="InterPro" id="IPR050712">
    <property type="entry name" value="NAD(P)H-dep_reductase"/>
</dbReference>
<accession>A0ABV7KCL6</accession>
<dbReference type="InterPro" id="IPR005025">
    <property type="entry name" value="FMN_Rdtase-like_dom"/>
</dbReference>
<keyword evidence="2" id="KW-0560">Oxidoreductase</keyword>
<dbReference type="Pfam" id="PF03358">
    <property type="entry name" value="FMN_red"/>
    <property type="match status" value="1"/>
</dbReference>
<dbReference type="EC" id="1.-.-.-" evidence="2"/>
<dbReference type="Gene3D" id="3.40.50.360">
    <property type="match status" value="1"/>
</dbReference>
<dbReference type="GO" id="GO:0016491">
    <property type="term" value="F:oxidoreductase activity"/>
    <property type="evidence" value="ECO:0007669"/>
    <property type="project" value="UniProtKB-KW"/>
</dbReference>